<feature type="region of interest" description="Disordered" evidence="1">
    <location>
        <begin position="1"/>
        <end position="23"/>
    </location>
</feature>
<dbReference type="Proteomes" id="UP001642483">
    <property type="component" value="Unassembled WGS sequence"/>
</dbReference>
<evidence type="ECO:0000313" key="3">
    <source>
        <dbReference type="Proteomes" id="UP001642483"/>
    </source>
</evidence>
<evidence type="ECO:0000256" key="1">
    <source>
        <dbReference type="SAM" id="MobiDB-lite"/>
    </source>
</evidence>
<comment type="caution">
    <text evidence="2">The sequence shown here is derived from an EMBL/GenBank/DDBJ whole genome shotgun (WGS) entry which is preliminary data.</text>
</comment>
<organism evidence="2 3">
    <name type="scientific">Clavelina lepadiformis</name>
    <name type="common">Light-bulb sea squirt</name>
    <name type="synonym">Ascidia lepadiformis</name>
    <dbReference type="NCBI Taxonomy" id="159417"/>
    <lineage>
        <taxon>Eukaryota</taxon>
        <taxon>Metazoa</taxon>
        <taxon>Chordata</taxon>
        <taxon>Tunicata</taxon>
        <taxon>Ascidiacea</taxon>
        <taxon>Aplousobranchia</taxon>
        <taxon>Clavelinidae</taxon>
        <taxon>Clavelina</taxon>
    </lineage>
</organism>
<proteinExistence type="predicted"/>
<protein>
    <submittedName>
        <fullName evidence="2">Uncharacterized protein</fullName>
    </submittedName>
</protein>
<gene>
    <name evidence="2" type="ORF">CVLEPA_LOCUS16660</name>
</gene>
<accession>A0ABP0G121</accession>
<sequence length="60" mass="6458">MTDFGPYTGLSSEYKGFSTGGHEDVIQEPRANASQGKLATVVSADKVWEYGGASFILRTE</sequence>
<dbReference type="EMBL" id="CAWYQH010000100">
    <property type="protein sequence ID" value="CAK8685538.1"/>
    <property type="molecule type" value="Genomic_DNA"/>
</dbReference>
<evidence type="ECO:0000313" key="2">
    <source>
        <dbReference type="EMBL" id="CAK8685538.1"/>
    </source>
</evidence>
<name>A0ABP0G121_CLALP</name>
<reference evidence="2 3" key="1">
    <citation type="submission" date="2024-02" db="EMBL/GenBank/DDBJ databases">
        <authorList>
            <person name="Daric V."/>
            <person name="Darras S."/>
        </authorList>
    </citation>
    <scope>NUCLEOTIDE SEQUENCE [LARGE SCALE GENOMIC DNA]</scope>
</reference>
<keyword evidence="3" id="KW-1185">Reference proteome</keyword>